<dbReference type="RefSeq" id="WP_067569306.1">
    <property type="nucleotide sequence ID" value="NZ_LN999831.1"/>
</dbReference>
<feature type="transmembrane region" description="Helical" evidence="12">
    <location>
        <begin position="202"/>
        <end position="222"/>
    </location>
</feature>
<keyword evidence="3" id="KW-0813">Transport</keyword>
<evidence type="ECO:0000256" key="1">
    <source>
        <dbReference type="ARBA" id="ARBA00004651"/>
    </source>
</evidence>
<feature type="transmembrane region" description="Helical" evidence="12">
    <location>
        <begin position="290"/>
        <end position="314"/>
    </location>
</feature>
<dbReference type="GO" id="GO:0009055">
    <property type="term" value="F:electron transfer activity"/>
    <property type="evidence" value="ECO:0007669"/>
    <property type="project" value="TreeGrafter"/>
</dbReference>
<evidence type="ECO:0000256" key="10">
    <source>
        <dbReference type="ARBA" id="ARBA00023004"/>
    </source>
</evidence>
<keyword evidence="5" id="KW-0349">Heme</keyword>
<dbReference type="NCBIfam" id="TIGR00203">
    <property type="entry name" value="cydB"/>
    <property type="match status" value="1"/>
</dbReference>
<dbReference type="InterPro" id="IPR003317">
    <property type="entry name" value="Cyt-d_oxidase_su2"/>
</dbReference>
<comment type="subcellular location">
    <subcellularLocation>
        <location evidence="1">Cell membrane</location>
        <topology evidence="1">Multi-pass membrane protein</topology>
    </subcellularLocation>
</comment>
<evidence type="ECO:0000256" key="7">
    <source>
        <dbReference type="ARBA" id="ARBA00022723"/>
    </source>
</evidence>
<feature type="transmembrane region" description="Helical" evidence="12">
    <location>
        <begin position="86"/>
        <end position="106"/>
    </location>
</feature>
<comment type="similarity">
    <text evidence="2">Belongs to the cytochrome ubiquinol oxidase subunit 2 family.</text>
</comment>
<dbReference type="GO" id="GO:0019646">
    <property type="term" value="P:aerobic electron transport chain"/>
    <property type="evidence" value="ECO:0007669"/>
    <property type="project" value="TreeGrafter"/>
</dbReference>
<proteinExistence type="inferred from homology"/>
<protein>
    <submittedName>
        <fullName evidence="13">Cytochrome bd-I ubiquinol oxidase subunit 2</fullName>
        <ecNumber evidence="13">1.10.3.10</ecNumber>
    </submittedName>
</protein>
<dbReference type="EMBL" id="LN999831">
    <property type="protein sequence ID" value="CUX95843.1"/>
    <property type="molecule type" value="Genomic_DNA"/>
</dbReference>
<dbReference type="PANTHER" id="PTHR43141">
    <property type="entry name" value="CYTOCHROME BD2 SUBUNIT II"/>
    <property type="match status" value="1"/>
</dbReference>
<keyword evidence="4" id="KW-1003">Cell membrane</keyword>
<keyword evidence="6 12" id="KW-0812">Transmembrane</keyword>
<evidence type="ECO:0000313" key="13">
    <source>
        <dbReference type="EMBL" id="CUX95843.1"/>
    </source>
</evidence>
<dbReference type="Pfam" id="PF02322">
    <property type="entry name" value="Cyt_bd_oxida_II"/>
    <property type="match status" value="1"/>
</dbReference>
<keyword evidence="9 12" id="KW-1133">Transmembrane helix</keyword>
<feature type="transmembrane region" description="Helical" evidence="12">
    <location>
        <begin position="61"/>
        <end position="80"/>
    </location>
</feature>
<gene>
    <name evidence="13" type="primary">cydB</name>
    <name evidence="13" type="ORF">PMARG_ME00169</name>
</gene>
<dbReference type="STRING" id="1778264.PMARG_ME00169"/>
<evidence type="ECO:0000256" key="12">
    <source>
        <dbReference type="SAM" id="Phobius"/>
    </source>
</evidence>
<keyword evidence="8" id="KW-0249">Electron transport</keyword>
<dbReference type="AlphaFoldDB" id="A0A143WQ78"/>
<evidence type="ECO:0000256" key="9">
    <source>
        <dbReference type="ARBA" id="ARBA00022989"/>
    </source>
</evidence>
<dbReference type="GO" id="GO:0046872">
    <property type="term" value="F:metal ion binding"/>
    <property type="evidence" value="ECO:0007669"/>
    <property type="project" value="UniProtKB-KW"/>
</dbReference>
<feature type="transmembrane region" description="Helical" evidence="12">
    <location>
        <begin position="12"/>
        <end position="40"/>
    </location>
</feature>
<evidence type="ECO:0000256" key="2">
    <source>
        <dbReference type="ARBA" id="ARBA00007543"/>
    </source>
</evidence>
<feature type="transmembrane region" description="Helical" evidence="12">
    <location>
        <begin position="161"/>
        <end position="181"/>
    </location>
</feature>
<keyword evidence="14" id="KW-1185">Reference proteome</keyword>
<keyword evidence="10" id="KW-0408">Iron</keyword>
<dbReference type="GO" id="GO:0005886">
    <property type="term" value="C:plasma membrane"/>
    <property type="evidence" value="ECO:0007669"/>
    <property type="project" value="UniProtKB-SubCell"/>
</dbReference>
<sequence>MFNYELLRFFWWLLIGLFIIGFTITEGFDMGVGMLIRFYCYSNIEKKIMINTIAPHWDGNQVWLITVVGIVFTIWPIVYATIFSGYYLYIILLLISLFFRSIGFEFRSKINNVQWNNLCDWGIFIGSFISPIIIGIIFGNLLQGIPFYIDVYMRINYIGNVLQFFNIFNFLVIIITLAMFLTQGSTYLQIHTNNNSQIQISYITKLTTLITILIFLLIIILMKKIDGFTITSIIDQSAHSNILHKEVKYHAGAWMINYYNYPLLLIVPLLGILLPLFTIIFSYTRCNKWAFIFSSFTIICIILTLGITIFPFIIPSIKMPNSSLTIWDATSSRVNLKFMLIITIILLSIIFIYTIWCYYNMFNSFVKKNM</sequence>
<dbReference type="PATRIC" id="fig|1778264.3.peg.155"/>
<evidence type="ECO:0000256" key="4">
    <source>
        <dbReference type="ARBA" id="ARBA00022475"/>
    </source>
</evidence>
<feature type="transmembrane region" description="Helical" evidence="12">
    <location>
        <begin position="118"/>
        <end position="141"/>
    </location>
</feature>
<evidence type="ECO:0000256" key="6">
    <source>
        <dbReference type="ARBA" id="ARBA00022692"/>
    </source>
</evidence>
<name>A0A143WQ78_9ENTR</name>
<reference evidence="14" key="1">
    <citation type="submission" date="2016-01" db="EMBL/GenBank/DDBJ databases">
        <authorList>
            <person name="Husnik F."/>
        </authorList>
    </citation>
    <scope>NUCLEOTIDE SEQUENCE [LARGE SCALE GENOMIC DNA]</scope>
</reference>
<dbReference type="GO" id="GO:0016682">
    <property type="term" value="F:oxidoreductase activity, acting on diphenols and related substances as donors, oxygen as acceptor"/>
    <property type="evidence" value="ECO:0007669"/>
    <property type="project" value="TreeGrafter"/>
</dbReference>
<evidence type="ECO:0000256" key="11">
    <source>
        <dbReference type="ARBA" id="ARBA00023136"/>
    </source>
</evidence>
<dbReference type="KEGG" id="cmik:PMARG_ME00169"/>
<accession>A0A143WQ78</accession>
<evidence type="ECO:0000313" key="14">
    <source>
        <dbReference type="Proteomes" id="UP000095697"/>
    </source>
</evidence>
<feature type="transmembrane region" description="Helical" evidence="12">
    <location>
        <begin position="263"/>
        <end position="283"/>
    </location>
</feature>
<dbReference type="Proteomes" id="UP000095697">
    <property type="component" value="Chromosome I"/>
</dbReference>
<organism evidence="13 14">
    <name type="scientific">Candidatus Mikella endobia</name>
    <dbReference type="NCBI Taxonomy" id="1778264"/>
    <lineage>
        <taxon>Bacteria</taxon>
        <taxon>Pseudomonadati</taxon>
        <taxon>Pseudomonadota</taxon>
        <taxon>Gammaproteobacteria</taxon>
        <taxon>Enterobacterales</taxon>
        <taxon>Enterobacteriaceae</taxon>
        <taxon>Candidatus Mikella</taxon>
    </lineage>
</organism>
<evidence type="ECO:0000256" key="3">
    <source>
        <dbReference type="ARBA" id="ARBA00022448"/>
    </source>
</evidence>
<dbReference type="OrthoDB" id="9776710at2"/>
<keyword evidence="13" id="KW-0560">Oxidoreductase</keyword>
<dbReference type="EC" id="1.10.3.10" evidence="13"/>
<evidence type="ECO:0000256" key="5">
    <source>
        <dbReference type="ARBA" id="ARBA00022617"/>
    </source>
</evidence>
<dbReference type="GO" id="GO:0070069">
    <property type="term" value="C:cytochrome complex"/>
    <property type="evidence" value="ECO:0007669"/>
    <property type="project" value="TreeGrafter"/>
</dbReference>
<dbReference type="PANTHER" id="PTHR43141:SF5">
    <property type="entry name" value="CYTOCHROME BD-I UBIQUINOL OXIDASE SUBUNIT 2"/>
    <property type="match status" value="1"/>
</dbReference>
<feature type="transmembrane region" description="Helical" evidence="12">
    <location>
        <begin position="334"/>
        <end position="359"/>
    </location>
</feature>
<keyword evidence="7" id="KW-0479">Metal-binding</keyword>
<dbReference type="PIRSF" id="PIRSF000267">
    <property type="entry name" value="Cyt_oxidse_sub2"/>
    <property type="match status" value="1"/>
</dbReference>
<keyword evidence="11 12" id="KW-0472">Membrane</keyword>
<evidence type="ECO:0000256" key="8">
    <source>
        <dbReference type="ARBA" id="ARBA00022982"/>
    </source>
</evidence>